<keyword evidence="2" id="KW-0812">Transmembrane</keyword>
<evidence type="ECO:0000313" key="3">
    <source>
        <dbReference type="EMBL" id="MCC9643632.1"/>
    </source>
</evidence>
<feature type="region of interest" description="Disordered" evidence="1">
    <location>
        <begin position="110"/>
        <end position="140"/>
    </location>
</feature>
<organism evidence="3 4">
    <name type="scientific">Rhodopirellula halodulae</name>
    <dbReference type="NCBI Taxonomy" id="2894198"/>
    <lineage>
        <taxon>Bacteria</taxon>
        <taxon>Pseudomonadati</taxon>
        <taxon>Planctomycetota</taxon>
        <taxon>Planctomycetia</taxon>
        <taxon>Pirellulales</taxon>
        <taxon>Pirellulaceae</taxon>
        <taxon>Rhodopirellula</taxon>
    </lineage>
</organism>
<name>A0ABS8NJ90_9BACT</name>
<evidence type="ECO:0000313" key="4">
    <source>
        <dbReference type="Proteomes" id="UP001430306"/>
    </source>
</evidence>
<proteinExistence type="predicted"/>
<protein>
    <submittedName>
        <fullName evidence="3">DUF4381 domain-containing protein</fullName>
    </submittedName>
</protein>
<feature type="transmembrane region" description="Helical" evidence="2">
    <location>
        <begin position="30"/>
        <end position="49"/>
    </location>
</feature>
<sequence>MKTSDATNLDRLHDIVEPAPVSWWPLASGWYMLLGGLALLLVWAAWKWWRHWCANAYRREALKELQTATSVADISTLLRRTALVTTPREHLAGLTGSNWADWLSQQLPSATDPSMPRSVRDQLTSSVYQPSADDDPNANSVEELRSYAKKWIAHHQLQRPETESPAAGNLNRKAM</sequence>
<evidence type="ECO:0000256" key="2">
    <source>
        <dbReference type="SAM" id="Phobius"/>
    </source>
</evidence>
<accession>A0ABS8NJ90</accession>
<gene>
    <name evidence="3" type="ORF">LOC71_15205</name>
</gene>
<keyword evidence="2" id="KW-0472">Membrane</keyword>
<dbReference type="RefSeq" id="WP_230274588.1">
    <property type="nucleotide sequence ID" value="NZ_JAJKFW010000025.1"/>
</dbReference>
<evidence type="ECO:0000256" key="1">
    <source>
        <dbReference type="SAM" id="MobiDB-lite"/>
    </source>
</evidence>
<dbReference type="Pfam" id="PF14316">
    <property type="entry name" value="DUF4381"/>
    <property type="match status" value="1"/>
</dbReference>
<comment type="caution">
    <text evidence="3">The sequence shown here is derived from an EMBL/GenBank/DDBJ whole genome shotgun (WGS) entry which is preliminary data.</text>
</comment>
<feature type="region of interest" description="Disordered" evidence="1">
    <location>
        <begin position="155"/>
        <end position="175"/>
    </location>
</feature>
<dbReference type="InterPro" id="IPR025489">
    <property type="entry name" value="DUF4381"/>
</dbReference>
<keyword evidence="2" id="KW-1133">Transmembrane helix</keyword>
<reference evidence="3" key="1">
    <citation type="submission" date="2021-11" db="EMBL/GenBank/DDBJ databases">
        <title>Genome sequence.</title>
        <authorList>
            <person name="Sun Q."/>
        </authorList>
    </citation>
    <scope>NUCLEOTIDE SEQUENCE</scope>
    <source>
        <strain evidence="3">JC740</strain>
    </source>
</reference>
<dbReference type="Proteomes" id="UP001430306">
    <property type="component" value="Unassembled WGS sequence"/>
</dbReference>
<keyword evidence="4" id="KW-1185">Reference proteome</keyword>
<dbReference type="EMBL" id="JAJKFW010000025">
    <property type="protein sequence ID" value="MCC9643632.1"/>
    <property type="molecule type" value="Genomic_DNA"/>
</dbReference>